<evidence type="ECO:0000259" key="3">
    <source>
        <dbReference type="Pfam" id="PF25053"/>
    </source>
</evidence>
<dbReference type="InterPro" id="IPR027417">
    <property type="entry name" value="P-loop_NTPase"/>
</dbReference>
<dbReference type="eggNOG" id="ENOG502SHRA">
    <property type="taxonomic scope" value="Eukaryota"/>
</dbReference>
<dbReference type="AlphaFoldDB" id="W9Y9F3"/>
<reference evidence="4 5" key="1">
    <citation type="submission" date="2013-03" db="EMBL/GenBank/DDBJ databases">
        <title>The Genome Sequence of Capronia epimyces CBS 606.96.</title>
        <authorList>
            <consortium name="The Broad Institute Genomics Platform"/>
            <person name="Cuomo C."/>
            <person name="de Hoog S."/>
            <person name="Gorbushina A."/>
            <person name="Walker B."/>
            <person name="Young S.K."/>
            <person name="Zeng Q."/>
            <person name="Gargeya S."/>
            <person name="Fitzgerald M."/>
            <person name="Haas B."/>
            <person name="Abouelleil A."/>
            <person name="Allen A.W."/>
            <person name="Alvarado L."/>
            <person name="Arachchi H.M."/>
            <person name="Berlin A.M."/>
            <person name="Chapman S.B."/>
            <person name="Gainer-Dewar J."/>
            <person name="Goldberg J."/>
            <person name="Griggs A."/>
            <person name="Gujja S."/>
            <person name="Hansen M."/>
            <person name="Howarth C."/>
            <person name="Imamovic A."/>
            <person name="Ireland A."/>
            <person name="Larimer J."/>
            <person name="McCowan C."/>
            <person name="Murphy C."/>
            <person name="Pearson M."/>
            <person name="Poon T.W."/>
            <person name="Priest M."/>
            <person name="Roberts A."/>
            <person name="Saif S."/>
            <person name="Shea T."/>
            <person name="Sisk P."/>
            <person name="Sykes S."/>
            <person name="Wortman J."/>
            <person name="Nusbaum C."/>
            <person name="Birren B."/>
        </authorList>
    </citation>
    <scope>NUCLEOTIDE SEQUENCE [LARGE SCALE GENOMIC DNA]</scope>
    <source>
        <strain evidence="4 5">CBS 606.96</strain>
    </source>
</reference>
<feature type="domain" description="DUF7791" evidence="3">
    <location>
        <begin position="556"/>
        <end position="707"/>
    </location>
</feature>
<evidence type="ECO:0000313" key="4">
    <source>
        <dbReference type="EMBL" id="EXJ89467.1"/>
    </source>
</evidence>
<name>W9Y9F3_9EURO</name>
<dbReference type="PANTHER" id="PTHR10039">
    <property type="entry name" value="AMELOGENIN"/>
    <property type="match status" value="1"/>
</dbReference>
<comment type="caution">
    <text evidence="4">The sequence shown here is derived from an EMBL/GenBank/DDBJ whole genome shotgun (WGS) entry which is preliminary data.</text>
</comment>
<proteinExistence type="predicted"/>
<dbReference type="SUPFAM" id="SSF52540">
    <property type="entry name" value="P-loop containing nucleoside triphosphate hydrolases"/>
    <property type="match status" value="1"/>
</dbReference>
<dbReference type="OrthoDB" id="443402at2759"/>
<dbReference type="GeneID" id="19166664"/>
<dbReference type="STRING" id="1182542.W9Y9F3"/>
<dbReference type="InterPro" id="IPR056693">
    <property type="entry name" value="DUF7791"/>
</dbReference>
<dbReference type="RefSeq" id="XP_007730864.1">
    <property type="nucleotide sequence ID" value="XM_007732674.1"/>
</dbReference>
<evidence type="ECO:0000259" key="2">
    <source>
        <dbReference type="Pfam" id="PF24883"/>
    </source>
</evidence>
<keyword evidence="5" id="KW-1185">Reference proteome</keyword>
<dbReference type="Gene3D" id="3.40.50.300">
    <property type="entry name" value="P-loop containing nucleotide triphosphate hydrolases"/>
    <property type="match status" value="1"/>
</dbReference>
<feature type="domain" description="Nephrocystin 3-like N-terminal" evidence="2">
    <location>
        <begin position="278"/>
        <end position="441"/>
    </location>
</feature>
<keyword evidence="1" id="KW-0677">Repeat</keyword>
<dbReference type="PANTHER" id="PTHR10039:SF5">
    <property type="entry name" value="NACHT DOMAIN-CONTAINING PROTEIN"/>
    <property type="match status" value="1"/>
</dbReference>
<protein>
    <submittedName>
        <fullName evidence="4">Uncharacterized protein</fullName>
    </submittedName>
</protein>
<dbReference type="EMBL" id="AMGY01000002">
    <property type="protein sequence ID" value="EXJ89467.1"/>
    <property type="molecule type" value="Genomic_DNA"/>
</dbReference>
<dbReference type="Pfam" id="PF24883">
    <property type="entry name" value="NPHP3_N"/>
    <property type="match status" value="1"/>
</dbReference>
<dbReference type="InterPro" id="IPR056884">
    <property type="entry name" value="NPHP3-like_N"/>
</dbReference>
<dbReference type="HOGENOM" id="CLU_002341_6_0_1"/>
<dbReference type="Pfam" id="PF25053">
    <property type="entry name" value="DUF7791"/>
    <property type="match status" value="1"/>
</dbReference>
<evidence type="ECO:0000313" key="5">
    <source>
        <dbReference type="Proteomes" id="UP000019478"/>
    </source>
</evidence>
<evidence type="ECO:0000256" key="1">
    <source>
        <dbReference type="ARBA" id="ARBA00022737"/>
    </source>
</evidence>
<gene>
    <name evidence="4" type="ORF">A1O3_02534</name>
</gene>
<accession>W9Y9F3</accession>
<dbReference type="Proteomes" id="UP000019478">
    <property type="component" value="Unassembled WGS sequence"/>
</dbReference>
<organism evidence="4 5">
    <name type="scientific">Capronia epimyces CBS 606.96</name>
    <dbReference type="NCBI Taxonomy" id="1182542"/>
    <lineage>
        <taxon>Eukaryota</taxon>
        <taxon>Fungi</taxon>
        <taxon>Dikarya</taxon>
        <taxon>Ascomycota</taxon>
        <taxon>Pezizomycotina</taxon>
        <taxon>Eurotiomycetes</taxon>
        <taxon>Chaetothyriomycetidae</taxon>
        <taxon>Chaetothyriales</taxon>
        <taxon>Herpotrichiellaceae</taxon>
        <taxon>Capronia</taxon>
    </lineage>
</organism>
<sequence length="942" mass="107021">MEGLVALGVVANVVQLLDASWKAVEVYKEFRERGTTAQIDAMSYATAQLSECNHELRISLENAPNKISLLQSDVALTELTKTCEGVADELQKVLKSLQIGPAATRTGALIHAVKIKMKRRWRRLEELKFKLDQYAKVLDSKILVHLGQNMGTLSAQQTNVVDKLDELQKKLLQELVKGNTCVKGLVTAMNEMKQVNETAENQNKSEHVATRQLIDSKVDHLVQRQAERAELDNLLKSLHFPEIDQRQDSIEDAHAQTFEWIFKDSVQLNKPWLDKPWSSFLDWARNDDDQLYWILGKPGSGKSTLMNFLVQDERPKAALTSTPSDLPPLLLTFFFWDTGVPLQKNEIGLLRSLIWRILTCLDSSSVALPVWAKEKRASTVWTKKQLLPLLRMAVEAVPNRLCLFLDGLDEFRGLQNDFDAIIDILKVFRGQKGVKICISSRPSTTLKELYRDCSKLRLQDLTRGDITRYVEDSLINNSRMESLPLPSPEQIAQLVHDLVAKGQGVFLWIRLVIQSLLRGMRNGDDLRTLHDRLDQIPEGIFELYTHMWKRMEADHPFYAKEAALYLQFAREFGVRSLVEFAVAGNEELQREYLDASNSLDLEQLGKGIDLERARTRLMACCTGFLEIVDGPRIPPSYLKSHRSVLQTSAVGQYPTTVNRLVELRRSYCEVRVSFIHRTAREYLQTPAGRQLLEAKPMQPRDLRQLRSRCRLVLQLLLIVGYDPRGFHGEFRFCFDFACTETDENDDFKILLQLEEVCETIFSWGILNSLNSAKVRNKARNKWPVNPDTGKVDYVEAFLEFGNATYTKHKLVSSGLSEDPQYLTNLLRKGVHILQSEWKGGVLQTIPVLVSLGADVNASTGQDLPGNDPLYKKDATIWQQLLRNVFLRLHGTASTSLNSYKTSYIASISQVLRVFLQAGADPNASYHLVLTKGMYRTISGQTF</sequence>